<dbReference type="SUPFAM" id="SSF53254">
    <property type="entry name" value="Phosphoglycerate mutase-like"/>
    <property type="match status" value="1"/>
</dbReference>
<dbReference type="Gene3D" id="3.40.50.1240">
    <property type="entry name" value="Phosphoglycerate mutase-like"/>
    <property type="match status" value="1"/>
</dbReference>
<evidence type="ECO:0000313" key="2">
    <source>
        <dbReference type="Proteomes" id="UP001220064"/>
    </source>
</evidence>
<dbReference type="CDD" id="cd07067">
    <property type="entry name" value="HP_PGM_like"/>
    <property type="match status" value="1"/>
</dbReference>
<dbReference type="RefSeq" id="WP_022863234.1">
    <property type="nucleotide sequence ID" value="NZ_ATVG01000008.1"/>
</dbReference>
<dbReference type="PANTHER" id="PTHR48100">
    <property type="entry name" value="BROAD-SPECIFICITY PHOSPHATASE YOR283W-RELATED"/>
    <property type="match status" value="1"/>
</dbReference>
<evidence type="ECO:0000313" key="1">
    <source>
        <dbReference type="EMBL" id="WCZ32999.1"/>
    </source>
</evidence>
<gene>
    <name evidence="1" type="primary">gpgP</name>
    <name evidence="1" type="ORF">CMASS_07845</name>
</gene>
<sequence>MSRRLFLIRHGQTTYNAAGRMQGHLDTDLTETGYAQARDAAELMVGKGISKIVASTLTRAAETARVIGEKLGVDVELDDRLRETHLGEWQGMSSAEVDEASPGARAIWRHDPTWAPPQGESRVAVARRARPVIDELMASFDEWEDSAVLVVAHGGAISALVCHLLGLEEQQYGTLSGLKNTHWAQLTARPRFNAEELLAPLRFAPENVAEASWYLDGWNMGAHVVGGAGADQ</sequence>
<dbReference type="InterPro" id="IPR050275">
    <property type="entry name" value="PGM_Phosphatase"/>
</dbReference>
<keyword evidence="1" id="KW-0378">Hydrolase</keyword>
<dbReference type="Pfam" id="PF00300">
    <property type="entry name" value="His_Phos_1"/>
    <property type="match status" value="1"/>
</dbReference>
<dbReference type="PROSITE" id="PS00175">
    <property type="entry name" value="PG_MUTASE"/>
    <property type="match status" value="1"/>
</dbReference>
<keyword evidence="2" id="KW-1185">Reference proteome</keyword>
<dbReference type="PANTHER" id="PTHR48100:SF62">
    <property type="entry name" value="GLUCOSYL-3-PHOSPHOGLYCERATE PHOSPHATASE"/>
    <property type="match status" value="1"/>
</dbReference>
<reference evidence="1 2" key="1">
    <citation type="submission" date="2020-10" db="EMBL/GenBank/DDBJ databases">
        <title>Complete genome sequence of Corynebacterium massiliense DSM 45435, type strain of Corynebacterium massiliense.</title>
        <authorList>
            <person name="Busche T."/>
            <person name="Kalinowski J."/>
            <person name="Ruckert C."/>
        </authorList>
    </citation>
    <scope>NUCLEOTIDE SEQUENCE [LARGE SCALE GENOMIC DNA]</scope>
    <source>
        <strain evidence="1 2">DSM 45435</strain>
    </source>
</reference>
<dbReference type="InterPro" id="IPR001345">
    <property type="entry name" value="PG/BPGM_mutase_AS"/>
</dbReference>
<dbReference type="InterPro" id="IPR013078">
    <property type="entry name" value="His_Pase_superF_clade-1"/>
</dbReference>
<proteinExistence type="predicted"/>
<dbReference type="Proteomes" id="UP001220064">
    <property type="component" value="Chromosome"/>
</dbReference>
<dbReference type="EMBL" id="CP063189">
    <property type="protein sequence ID" value="WCZ32999.1"/>
    <property type="molecule type" value="Genomic_DNA"/>
</dbReference>
<name>A0ABY7UAN5_9CORY</name>
<dbReference type="GO" id="GO:0016787">
    <property type="term" value="F:hydrolase activity"/>
    <property type="evidence" value="ECO:0007669"/>
    <property type="project" value="UniProtKB-KW"/>
</dbReference>
<dbReference type="SMART" id="SM00855">
    <property type="entry name" value="PGAM"/>
    <property type="match status" value="1"/>
</dbReference>
<dbReference type="InterPro" id="IPR029033">
    <property type="entry name" value="His_PPase_superfam"/>
</dbReference>
<organism evidence="1 2">
    <name type="scientific">Corynebacterium massiliense DSM 45435</name>
    <dbReference type="NCBI Taxonomy" id="1121364"/>
    <lineage>
        <taxon>Bacteria</taxon>
        <taxon>Bacillati</taxon>
        <taxon>Actinomycetota</taxon>
        <taxon>Actinomycetes</taxon>
        <taxon>Mycobacteriales</taxon>
        <taxon>Corynebacteriaceae</taxon>
        <taxon>Corynebacterium</taxon>
    </lineage>
</organism>
<protein>
    <submittedName>
        <fullName evidence="1">Glucosyl-3-phosphoglycerate phosphatase</fullName>
        <ecNumber evidence="1">3.1.3.-</ecNumber>
    </submittedName>
</protein>
<accession>A0ABY7UAN5</accession>
<dbReference type="EC" id="3.1.3.-" evidence="1"/>